<accession>A0ABW9M8W8</accession>
<evidence type="ECO:0000256" key="3">
    <source>
        <dbReference type="ARBA" id="ARBA00022840"/>
    </source>
</evidence>
<keyword evidence="2" id="KW-0547">Nucleotide-binding</keyword>
<organism evidence="5 6">
    <name type="scientific">Anaerococcus martiniensis</name>
    <dbReference type="NCBI Taxonomy" id="3115615"/>
    <lineage>
        <taxon>Bacteria</taxon>
        <taxon>Bacillati</taxon>
        <taxon>Bacillota</taxon>
        <taxon>Tissierellia</taxon>
        <taxon>Tissierellales</taxon>
        <taxon>Peptoniphilaceae</taxon>
        <taxon>Anaerococcus</taxon>
    </lineage>
</organism>
<dbReference type="Pfam" id="PF00005">
    <property type="entry name" value="ABC_tran"/>
    <property type="match status" value="1"/>
</dbReference>
<evidence type="ECO:0000256" key="1">
    <source>
        <dbReference type="ARBA" id="ARBA00022448"/>
    </source>
</evidence>
<reference evidence="5 6" key="1">
    <citation type="journal article" date="2025" name="Anaerobe">
        <title>Description of Anaerococcus kampingiae sp. nov., Anaerococcus groningensis sp. nov., Anaerococcus martiniensis sp. nov., and Anaerococcus cruorum sp. nov., isolated from human clinical specimens.</title>
        <authorList>
            <person name="Boiten K.E."/>
            <person name="Meijer J."/>
            <person name="van Wezel E.M."/>
            <person name="Veloo A.C.M."/>
        </authorList>
    </citation>
    <scope>NUCLEOTIDE SEQUENCE [LARGE SCALE GENOMIC DNA]</scope>
    <source>
        <strain evidence="5 6">ENR0831</strain>
    </source>
</reference>
<dbReference type="InterPro" id="IPR003593">
    <property type="entry name" value="AAA+_ATPase"/>
</dbReference>
<dbReference type="InterPro" id="IPR003439">
    <property type="entry name" value="ABC_transporter-like_ATP-bd"/>
</dbReference>
<dbReference type="CDD" id="cd03230">
    <property type="entry name" value="ABC_DR_subfamily_A"/>
    <property type="match status" value="1"/>
</dbReference>
<dbReference type="EMBL" id="JBGMEI010000005">
    <property type="protein sequence ID" value="MFO3665423.1"/>
    <property type="molecule type" value="Genomic_DNA"/>
</dbReference>
<dbReference type="InterPro" id="IPR051782">
    <property type="entry name" value="ABC_Transporter_VariousFunc"/>
</dbReference>
<evidence type="ECO:0000259" key="4">
    <source>
        <dbReference type="PROSITE" id="PS50893"/>
    </source>
</evidence>
<sequence>MDKAIEIKNFTKKYDQVNALDDISFNIDLGKIIGVLGPNGSGKTTLLKALAGLIRQDMGEIILDGQKISNIDKNKIAYLPDEKFLYANQNIKESSHMYGDFYEGFDKEFFDKIIEFFYLNPKSKIEGLSKGDYKKLGLCLNLSRNADIYIFDEPLDGIDPISAAKIIDLIIEKAEAEKTFLISTHQIAQMENLFDQVIFLAGGRIHDFGSAREIRNQNQMDISDYYDEIYLG</sequence>
<dbReference type="Proteomes" id="UP001637996">
    <property type="component" value="Unassembled WGS sequence"/>
</dbReference>
<dbReference type="SUPFAM" id="SSF52540">
    <property type="entry name" value="P-loop containing nucleoside triphosphate hydrolases"/>
    <property type="match status" value="1"/>
</dbReference>
<name>A0ABW9M8W8_9FIRM</name>
<dbReference type="PANTHER" id="PTHR42939:SF1">
    <property type="entry name" value="ABC TRANSPORTER ATP-BINDING PROTEIN ALBC-RELATED"/>
    <property type="match status" value="1"/>
</dbReference>
<dbReference type="Gene3D" id="3.40.50.300">
    <property type="entry name" value="P-loop containing nucleotide triphosphate hydrolases"/>
    <property type="match status" value="1"/>
</dbReference>
<keyword evidence="6" id="KW-1185">Reference proteome</keyword>
<gene>
    <name evidence="5" type="ORF">ACCQ41_04110</name>
</gene>
<evidence type="ECO:0000313" key="6">
    <source>
        <dbReference type="Proteomes" id="UP001637996"/>
    </source>
</evidence>
<keyword evidence="3 5" id="KW-0067">ATP-binding</keyword>
<evidence type="ECO:0000256" key="2">
    <source>
        <dbReference type="ARBA" id="ARBA00022741"/>
    </source>
</evidence>
<keyword evidence="1" id="KW-0813">Transport</keyword>
<dbReference type="RefSeq" id="WP_410031125.1">
    <property type="nucleotide sequence ID" value="NZ_JBGMEI010000005.1"/>
</dbReference>
<feature type="domain" description="ABC transporter" evidence="4">
    <location>
        <begin position="5"/>
        <end position="227"/>
    </location>
</feature>
<dbReference type="GO" id="GO:0005524">
    <property type="term" value="F:ATP binding"/>
    <property type="evidence" value="ECO:0007669"/>
    <property type="project" value="UniProtKB-KW"/>
</dbReference>
<dbReference type="InterPro" id="IPR027417">
    <property type="entry name" value="P-loop_NTPase"/>
</dbReference>
<dbReference type="PANTHER" id="PTHR42939">
    <property type="entry name" value="ABC TRANSPORTER ATP-BINDING PROTEIN ALBC-RELATED"/>
    <property type="match status" value="1"/>
</dbReference>
<protein>
    <submittedName>
        <fullName evidence="5">ABC transporter ATP-binding protein</fullName>
    </submittedName>
</protein>
<proteinExistence type="predicted"/>
<dbReference type="PROSITE" id="PS50893">
    <property type="entry name" value="ABC_TRANSPORTER_2"/>
    <property type="match status" value="1"/>
</dbReference>
<comment type="caution">
    <text evidence="5">The sequence shown here is derived from an EMBL/GenBank/DDBJ whole genome shotgun (WGS) entry which is preliminary data.</text>
</comment>
<dbReference type="SMART" id="SM00382">
    <property type="entry name" value="AAA"/>
    <property type="match status" value="1"/>
</dbReference>
<evidence type="ECO:0000313" key="5">
    <source>
        <dbReference type="EMBL" id="MFO3665423.1"/>
    </source>
</evidence>